<sequence>MLEKEKRSNKTERKSSVCWASPMRGRRSRPRRLSLFECPISVASSPPFALSESLKHTHCLIRTSSKFLSIDSLTSALRSSRAQTPRNDCGLQLQRLVATIAAGAVESGTGRRVSPRRPRADPCSTRHAGMYGMVWTAPSRVSLQTSTESAHRLPVPVGAEEGWSRRGNRECGIS</sequence>
<keyword evidence="3" id="KW-1185">Reference proteome</keyword>
<proteinExistence type="predicted"/>
<name>A0AAV9BY15_ACOGR</name>
<protein>
    <submittedName>
        <fullName evidence="2">Uncharacterized protein</fullName>
    </submittedName>
</protein>
<reference evidence="2" key="2">
    <citation type="submission" date="2023-06" db="EMBL/GenBank/DDBJ databases">
        <authorList>
            <person name="Ma L."/>
            <person name="Liu K.-W."/>
            <person name="Li Z."/>
            <person name="Hsiao Y.-Y."/>
            <person name="Qi Y."/>
            <person name="Fu T."/>
            <person name="Tang G."/>
            <person name="Zhang D."/>
            <person name="Sun W.-H."/>
            <person name="Liu D.-K."/>
            <person name="Li Y."/>
            <person name="Chen G.-Z."/>
            <person name="Liu X.-D."/>
            <person name="Liao X.-Y."/>
            <person name="Jiang Y.-T."/>
            <person name="Yu X."/>
            <person name="Hao Y."/>
            <person name="Huang J."/>
            <person name="Zhao X.-W."/>
            <person name="Ke S."/>
            <person name="Chen Y.-Y."/>
            <person name="Wu W.-L."/>
            <person name="Hsu J.-L."/>
            <person name="Lin Y.-F."/>
            <person name="Huang M.-D."/>
            <person name="Li C.-Y."/>
            <person name="Huang L."/>
            <person name="Wang Z.-W."/>
            <person name="Zhao X."/>
            <person name="Zhong W.-Y."/>
            <person name="Peng D.-H."/>
            <person name="Ahmad S."/>
            <person name="Lan S."/>
            <person name="Zhang J.-S."/>
            <person name="Tsai W.-C."/>
            <person name="Van De Peer Y."/>
            <person name="Liu Z.-J."/>
        </authorList>
    </citation>
    <scope>NUCLEOTIDE SEQUENCE</scope>
    <source>
        <strain evidence="2">SCP</strain>
        <tissue evidence="2">Leaves</tissue>
    </source>
</reference>
<gene>
    <name evidence="2" type="ORF">QJS04_geneDACA003063</name>
</gene>
<accession>A0AAV9BY15</accession>
<feature type="compositionally biased region" description="Basic and acidic residues" evidence="1">
    <location>
        <begin position="1"/>
        <end position="15"/>
    </location>
</feature>
<evidence type="ECO:0000313" key="3">
    <source>
        <dbReference type="Proteomes" id="UP001179952"/>
    </source>
</evidence>
<evidence type="ECO:0000256" key="1">
    <source>
        <dbReference type="SAM" id="MobiDB-lite"/>
    </source>
</evidence>
<dbReference type="EMBL" id="JAUJYN010000001">
    <property type="protein sequence ID" value="KAK1281337.1"/>
    <property type="molecule type" value="Genomic_DNA"/>
</dbReference>
<feature type="region of interest" description="Disordered" evidence="1">
    <location>
        <begin position="1"/>
        <end position="23"/>
    </location>
</feature>
<dbReference type="Proteomes" id="UP001179952">
    <property type="component" value="Unassembled WGS sequence"/>
</dbReference>
<reference evidence="2" key="1">
    <citation type="journal article" date="2023" name="Nat. Commun.">
        <title>Diploid and tetraploid genomes of Acorus and the evolution of monocots.</title>
        <authorList>
            <person name="Ma L."/>
            <person name="Liu K.W."/>
            <person name="Li Z."/>
            <person name="Hsiao Y.Y."/>
            <person name="Qi Y."/>
            <person name="Fu T."/>
            <person name="Tang G.D."/>
            <person name="Zhang D."/>
            <person name="Sun W.H."/>
            <person name="Liu D.K."/>
            <person name="Li Y."/>
            <person name="Chen G.Z."/>
            <person name="Liu X.D."/>
            <person name="Liao X.Y."/>
            <person name="Jiang Y.T."/>
            <person name="Yu X."/>
            <person name="Hao Y."/>
            <person name="Huang J."/>
            <person name="Zhao X.W."/>
            <person name="Ke S."/>
            <person name="Chen Y.Y."/>
            <person name="Wu W.L."/>
            <person name="Hsu J.L."/>
            <person name="Lin Y.F."/>
            <person name="Huang M.D."/>
            <person name="Li C.Y."/>
            <person name="Huang L."/>
            <person name="Wang Z.W."/>
            <person name="Zhao X."/>
            <person name="Zhong W.Y."/>
            <person name="Peng D.H."/>
            <person name="Ahmad S."/>
            <person name="Lan S."/>
            <person name="Zhang J.S."/>
            <person name="Tsai W.C."/>
            <person name="Van de Peer Y."/>
            <person name="Liu Z.J."/>
        </authorList>
    </citation>
    <scope>NUCLEOTIDE SEQUENCE</scope>
    <source>
        <strain evidence="2">SCP</strain>
    </source>
</reference>
<organism evidence="2 3">
    <name type="scientific">Acorus gramineus</name>
    <name type="common">Dwarf sweet flag</name>
    <dbReference type="NCBI Taxonomy" id="55184"/>
    <lineage>
        <taxon>Eukaryota</taxon>
        <taxon>Viridiplantae</taxon>
        <taxon>Streptophyta</taxon>
        <taxon>Embryophyta</taxon>
        <taxon>Tracheophyta</taxon>
        <taxon>Spermatophyta</taxon>
        <taxon>Magnoliopsida</taxon>
        <taxon>Liliopsida</taxon>
        <taxon>Acoraceae</taxon>
        <taxon>Acorus</taxon>
    </lineage>
</organism>
<dbReference type="AlphaFoldDB" id="A0AAV9BY15"/>
<evidence type="ECO:0000313" key="2">
    <source>
        <dbReference type="EMBL" id="KAK1281337.1"/>
    </source>
</evidence>
<comment type="caution">
    <text evidence="2">The sequence shown here is derived from an EMBL/GenBank/DDBJ whole genome shotgun (WGS) entry which is preliminary data.</text>
</comment>